<comment type="catalytic activity">
    <reaction evidence="9">
        <text>3',3'-c-di-GMP + H2O = 5'-phosphoguanylyl(3'-&gt;5')guanosine + H(+)</text>
        <dbReference type="Rhea" id="RHEA:24902"/>
        <dbReference type="ChEBI" id="CHEBI:15377"/>
        <dbReference type="ChEBI" id="CHEBI:15378"/>
        <dbReference type="ChEBI" id="CHEBI:58754"/>
        <dbReference type="ChEBI" id="CHEBI:58805"/>
        <dbReference type="EC" id="3.1.4.52"/>
    </reaction>
</comment>
<keyword evidence="5 10" id="KW-0812">Transmembrane</keyword>
<dbReference type="RefSeq" id="WP_146426613.1">
    <property type="nucleotide sequence ID" value="NZ_VFIP01000030.1"/>
</dbReference>
<dbReference type="SUPFAM" id="SSF141868">
    <property type="entry name" value="EAL domain-like"/>
    <property type="match status" value="1"/>
</dbReference>
<proteinExistence type="predicted"/>
<dbReference type="InterPro" id="IPR035919">
    <property type="entry name" value="EAL_sf"/>
</dbReference>
<evidence type="ECO:0000256" key="5">
    <source>
        <dbReference type="ARBA" id="ARBA00022692"/>
    </source>
</evidence>
<evidence type="ECO:0000313" key="13">
    <source>
        <dbReference type="Proteomes" id="UP000317901"/>
    </source>
</evidence>
<dbReference type="AlphaFoldDB" id="A0A5C5PVV7"/>
<dbReference type="PANTHER" id="PTHR33121:SF80">
    <property type="entry name" value="CYCLIC DI-GMP PHOSPHODIESTERASE PDEL"/>
    <property type="match status" value="1"/>
</dbReference>
<dbReference type="PROSITE" id="PS50883">
    <property type="entry name" value="EAL"/>
    <property type="match status" value="1"/>
</dbReference>
<evidence type="ECO:0000313" key="12">
    <source>
        <dbReference type="EMBL" id="TWR88432.1"/>
    </source>
</evidence>
<dbReference type="InterPro" id="IPR024744">
    <property type="entry name" value="CSS-motif_dom"/>
</dbReference>
<dbReference type="PANTHER" id="PTHR33121">
    <property type="entry name" value="CYCLIC DI-GMP PHOSPHODIESTERASE PDEF"/>
    <property type="match status" value="1"/>
</dbReference>
<dbReference type="Pfam" id="PF00563">
    <property type="entry name" value="EAL"/>
    <property type="match status" value="1"/>
</dbReference>
<keyword evidence="6" id="KW-0378">Hydrolase</keyword>
<keyword evidence="4" id="KW-0973">c-di-GMP</keyword>
<dbReference type="Pfam" id="PF12792">
    <property type="entry name" value="CSS-motif"/>
    <property type="match status" value="1"/>
</dbReference>
<gene>
    <name evidence="12" type="ORF">FJD37_15445</name>
</gene>
<feature type="transmembrane region" description="Helical" evidence="10">
    <location>
        <begin position="15"/>
        <end position="35"/>
    </location>
</feature>
<evidence type="ECO:0000256" key="6">
    <source>
        <dbReference type="ARBA" id="ARBA00022801"/>
    </source>
</evidence>
<name>A0A5C5PVV7_9PSED</name>
<keyword evidence="3" id="KW-1003">Cell membrane</keyword>
<evidence type="ECO:0000256" key="9">
    <source>
        <dbReference type="ARBA" id="ARBA00034290"/>
    </source>
</evidence>
<dbReference type="OrthoDB" id="675397at2"/>
<comment type="subcellular location">
    <subcellularLocation>
        <location evidence="1">Cell membrane</location>
        <topology evidence="1">Multi-pass membrane protein</topology>
    </subcellularLocation>
</comment>
<dbReference type="GO" id="GO:0071111">
    <property type="term" value="F:cyclic-guanylate-specific phosphodiesterase activity"/>
    <property type="evidence" value="ECO:0007669"/>
    <property type="project" value="UniProtKB-EC"/>
</dbReference>
<evidence type="ECO:0000259" key="11">
    <source>
        <dbReference type="PROSITE" id="PS50883"/>
    </source>
</evidence>
<dbReference type="EC" id="3.1.4.52" evidence="2"/>
<keyword evidence="7 10" id="KW-1133">Transmembrane helix</keyword>
<sequence length="516" mass="57486">MPFKPNLHRNWTERYALVVLSGLLPIVLGIVIMVWQTHRTLTLEARQTGEEAMRQFDLMLDNAALAADVVLPLAGQDCPQVELALRDQVTRRPFVRSVNLVWDNQIYCTSLFGSFKESVDPTRDADGVLWLMSGNPVTPDEPLMVYRKHKGHASVLVSLYGFHLVNALGLINPKTQLLIEVGNNWIDRYGEVHSLPRDDFPVSQVEVASTQYPYRVVAGFGSGTVMRHMIEQSPILLGLLIFLGGISAATVLRLKKRATSPSRELQRGLEAEEFVPYFQPVVKGDNKQWAGAEVLMRWQHPTEGLVRPDLFIPLAEHSGLIVPMTRSLMRQTAELLAPHVSSMAPRFHIGFNITALHCHNLELIEDCRRFLNAFPPESVILVLELTERELVIPSQTTHALFDALHTLGVMIALDDFGTGHSSLNYLRELNVDYLKIDQSFVAMIGADALSGHILDTIIDLGAKLDLGIVAEGIETPEQSEYLSARGVDFLQGYLFSRPLDGPGFIEAMLAHRVNPG</sequence>
<evidence type="ECO:0000256" key="4">
    <source>
        <dbReference type="ARBA" id="ARBA00022636"/>
    </source>
</evidence>
<protein>
    <recommendedName>
        <fullName evidence="2">cyclic-guanylate-specific phosphodiesterase</fullName>
        <ecNumber evidence="2">3.1.4.52</ecNumber>
    </recommendedName>
</protein>
<dbReference type="Gene3D" id="3.20.20.450">
    <property type="entry name" value="EAL domain"/>
    <property type="match status" value="1"/>
</dbReference>
<accession>A0A5C5PVV7</accession>
<feature type="domain" description="EAL" evidence="11">
    <location>
        <begin position="258"/>
        <end position="512"/>
    </location>
</feature>
<dbReference type="CDD" id="cd01948">
    <property type="entry name" value="EAL"/>
    <property type="match status" value="1"/>
</dbReference>
<comment type="caution">
    <text evidence="12">The sequence shown here is derived from an EMBL/GenBank/DDBJ whole genome shotgun (WGS) entry which is preliminary data.</text>
</comment>
<evidence type="ECO:0000256" key="2">
    <source>
        <dbReference type="ARBA" id="ARBA00012282"/>
    </source>
</evidence>
<evidence type="ECO:0000256" key="3">
    <source>
        <dbReference type="ARBA" id="ARBA00022475"/>
    </source>
</evidence>
<dbReference type="EMBL" id="VFIP01000030">
    <property type="protein sequence ID" value="TWR88432.1"/>
    <property type="molecule type" value="Genomic_DNA"/>
</dbReference>
<evidence type="ECO:0000256" key="7">
    <source>
        <dbReference type="ARBA" id="ARBA00022989"/>
    </source>
</evidence>
<dbReference type="SMART" id="SM00052">
    <property type="entry name" value="EAL"/>
    <property type="match status" value="1"/>
</dbReference>
<dbReference type="InterPro" id="IPR050706">
    <property type="entry name" value="Cyclic-di-GMP_PDE-like"/>
</dbReference>
<evidence type="ECO:0000256" key="10">
    <source>
        <dbReference type="SAM" id="Phobius"/>
    </source>
</evidence>
<organism evidence="12 13">
    <name type="scientific">Pseudomonas saxonica</name>
    <dbReference type="NCBI Taxonomy" id="2600598"/>
    <lineage>
        <taxon>Bacteria</taxon>
        <taxon>Pseudomonadati</taxon>
        <taxon>Pseudomonadota</taxon>
        <taxon>Gammaproteobacteria</taxon>
        <taxon>Pseudomonadales</taxon>
        <taxon>Pseudomonadaceae</taxon>
        <taxon>Pseudomonas</taxon>
    </lineage>
</organism>
<evidence type="ECO:0000256" key="1">
    <source>
        <dbReference type="ARBA" id="ARBA00004651"/>
    </source>
</evidence>
<keyword evidence="8 10" id="KW-0472">Membrane</keyword>
<reference evidence="12 13" key="1">
    <citation type="submission" date="2019-06" db="EMBL/GenBank/DDBJ databases">
        <title>Pseudomonas bimorpha sp. nov. isolated from bovine raw milk and skim milk concentrate.</title>
        <authorList>
            <person name="Hofmann K."/>
            <person name="Huptas C."/>
            <person name="Doll E."/>
            <person name="Scherer S."/>
            <person name="Wenning M."/>
        </authorList>
    </citation>
    <scope>NUCLEOTIDE SEQUENCE [LARGE SCALE GENOMIC DNA]</scope>
    <source>
        <strain evidence="12 13">DSM 108990</strain>
    </source>
</reference>
<dbReference type="Proteomes" id="UP000317901">
    <property type="component" value="Unassembled WGS sequence"/>
</dbReference>
<dbReference type="InterPro" id="IPR001633">
    <property type="entry name" value="EAL_dom"/>
</dbReference>
<dbReference type="GO" id="GO:0005886">
    <property type="term" value="C:plasma membrane"/>
    <property type="evidence" value="ECO:0007669"/>
    <property type="project" value="UniProtKB-SubCell"/>
</dbReference>
<feature type="transmembrane region" description="Helical" evidence="10">
    <location>
        <begin position="235"/>
        <end position="254"/>
    </location>
</feature>
<evidence type="ECO:0000256" key="8">
    <source>
        <dbReference type="ARBA" id="ARBA00023136"/>
    </source>
</evidence>